<dbReference type="Proteomes" id="UP000242913">
    <property type="component" value="Unassembled WGS sequence"/>
</dbReference>
<organism evidence="1 2">
    <name type="scientific">Onchocerca flexuosa</name>
    <dbReference type="NCBI Taxonomy" id="387005"/>
    <lineage>
        <taxon>Eukaryota</taxon>
        <taxon>Metazoa</taxon>
        <taxon>Ecdysozoa</taxon>
        <taxon>Nematoda</taxon>
        <taxon>Chromadorea</taxon>
        <taxon>Rhabditida</taxon>
        <taxon>Spirurina</taxon>
        <taxon>Spiruromorpha</taxon>
        <taxon>Filarioidea</taxon>
        <taxon>Onchocercidae</taxon>
        <taxon>Onchocerca</taxon>
    </lineage>
</organism>
<evidence type="ECO:0000313" key="1">
    <source>
        <dbReference type="EMBL" id="OZC09827.1"/>
    </source>
</evidence>
<sequence>MAKLQQHAIFSESSHIILSIFEDMVIISVLSVKSEKNCLNFEENLKESSSGRSNEVLVAEI</sequence>
<dbReference type="EMBL" id="KZ269991">
    <property type="protein sequence ID" value="OZC09827.1"/>
    <property type="molecule type" value="Genomic_DNA"/>
</dbReference>
<proteinExistence type="predicted"/>
<accession>A0A238BWY6</accession>
<evidence type="ECO:0000313" key="2">
    <source>
        <dbReference type="Proteomes" id="UP000242913"/>
    </source>
</evidence>
<gene>
    <name evidence="1" type="ORF">X798_03230</name>
</gene>
<keyword evidence="2" id="KW-1185">Reference proteome</keyword>
<name>A0A238BWY6_9BILA</name>
<dbReference type="AlphaFoldDB" id="A0A238BWY6"/>
<protein>
    <submittedName>
        <fullName evidence="1">Uncharacterized protein</fullName>
    </submittedName>
</protein>
<reference evidence="1 2" key="1">
    <citation type="submission" date="2015-12" db="EMBL/GenBank/DDBJ databases">
        <title>Draft genome of the nematode, Onchocerca flexuosa.</title>
        <authorList>
            <person name="Mitreva M."/>
        </authorList>
    </citation>
    <scope>NUCLEOTIDE SEQUENCE [LARGE SCALE GENOMIC DNA]</scope>
    <source>
        <strain evidence="1">Red Deer</strain>
    </source>
</reference>